<feature type="transmembrane region" description="Helical" evidence="9">
    <location>
        <begin position="25"/>
        <end position="47"/>
    </location>
</feature>
<dbReference type="CDD" id="cd00637">
    <property type="entry name" value="7tm_classA_rhodopsin-like"/>
    <property type="match status" value="1"/>
</dbReference>
<evidence type="ECO:0000256" key="3">
    <source>
        <dbReference type="ARBA" id="ARBA00022989"/>
    </source>
</evidence>
<keyword evidence="12" id="KW-1185">Reference proteome</keyword>
<evidence type="ECO:0000256" key="1">
    <source>
        <dbReference type="ARBA" id="ARBA00004141"/>
    </source>
</evidence>
<sequence length="371" mass="42499">MNASESPITLETLNTEEMMERIPTLVYLSLVMIIGIPGNTLVILIYFGSLWKLEGAHWTFIRTITIVDFLICIIIIPFEFYQQTHQLTFYAESACKSFKVISVHLSVMASLLLVMMSANRMYRIWWPLKVPLSSRQALVSVIILGIFVTAVSWPESKLSGINLKQRKNNITGYDCGLKDRYKRTIYSFAYSVVLLVGFVLCVSSLITMYAIIWNKLRRKDHFRSTSAAHSQIEIPVESSVQTVVLEDERSVSNNKTVNQKIERKSSGSGTKSLKRNTSQRNRESRKVTKIAFVISIAFILSYLPYIIVKMVSSLPKGQYRSDSFIEAIIPILSRCFLLNNIINPFVYVCLDQTFLIQCKRVLLCRHRCNLY</sequence>
<protein>
    <recommendedName>
        <fullName evidence="10">G-protein coupled receptors family 1 profile domain-containing protein</fullName>
    </recommendedName>
</protein>
<dbReference type="PANTHER" id="PTHR45695">
    <property type="entry name" value="LEUCOKININ RECEPTOR-RELATED"/>
    <property type="match status" value="1"/>
</dbReference>
<dbReference type="Gene3D" id="1.20.1070.10">
    <property type="entry name" value="Rhodopsin 7-helix transmembrane proteins"/>
    <property type="match status" value="1"/>
</dbReference>
<feature type="transmembrane region" description="Helical" evidence="9">
    <location>
        <begin position="59"/>
        <end position="78"/>
    </location>
</feature>
<keyword evidence="2 9" id="KW-0812">Transmembrane</keyword>
<evidence type="ECO:0000256" key="6">
    <source>
        <dbReference type="ARBA" id="ARBA00023170"/>
    </source>
</evidence>
<name>A0A6J8DJB5_MYTCO</name>
<dbReference type="EMBL" id="CACVKT020007594">
    <property type="protein sequence ID" value="CAC5408733.1"/>
    <property type="molecule type" value="Genomic_DNA"/>
</dbReference>
<feature type="domain" description="G-protein coupled receptors family 1 profile" evidence="10">
    <location>
        <begin position="38"/>
        <end position="347"/>
    </location>
</feature>
<evidence type="ECO:0000256" key="5">
    <source>
        <dbReference type="ARBA" id="ARBA00023136"/>
    </source>
</evidence>
<dbReference type="GO" id="GO:0005886">
    <property type="term" value="C:plasma membrane"/>
    <property type="evidence" value="ECO:0007669"/>
    <property type="project" value="TreeGrafter"/>
</dbReference>
<reference evidence="11 12" key="1">
    <citation type="submission" date="2020-06" db="EMBL/GenBank/DDBJ databases">
        <authorList>
            <person name="Li R."/>
            <person name="Bekaert M."/>
        </authorList>
    </citation>
    <scope>NUCLEOTIDE SEQUENCE [LARGE SCALE GENOMIC DNA]</scope>
    <source>
        <strain evidence="12">wild</strain>
    </source>
</reference>
<gene>
    <name evidence="11" type="ORF">MCOR_42102</name>
</gene>
<dbReference type="GO" id="GO:0004930">
    <property type="term" value="F:G protein-coupled receptor activity"/>
    <property type="evidence" value="ECO:0007669"/>
    <property type="project" value="UniProtKB-KW"/>
</dbReference>
<dbReference type="AlphaFoldDB" id="A0A6J8DJB5"/>
<dbReference type="InterPro" id="IPR017452">
    <property type="entry name" value="GPCR_Rhodpsn_7TM"/>
</dbReference>
<dbReference type="InterPro" id="IPR000276">
    <property type="entry name" value="GPCR_Rhodpsn"/>
</dbReference>
<keyword evidence="6" id="KW-0675">Receptor</keyword>
<evidence type="ECO:0000256" key="2">
    <source>
        <dbReference type="ARBA" id="ARBA00022692"/>
    </source>
</evidence>
<feature type="transmembrane region" description="Helical" evidence="9">
    <location>
        <begin position="290"/>
        <end position="307"/>
    </location>
</feature>
<proteinExistence type="predicted"/>
<evidence type="ECO:0000313" key="12">
    <source>
        <dbReference type="Proteomes" id="UP000507470"/>
    </source>
</evidence>
<evidence type="ECO:0000256" key="9">
    <source>
        <dbReference type="SAM" id="Phobius"/>
    </source>
</evidence>
<keyword evidence="7" id="KW-0807">Transducer</keyword>
<dbReference type="PRINTS" id="PR00237">
    <property type="entry name" value="GPCRRHODOPSN"/>
</dbReference>
<dbReference type="SUPFAM" id="SSF81321">
    <property type="entry name" value="Family A G protein-coupled receptor-like"/>
    <property type="match status" value="1"/>
</dbReference>
<evidence type="ECO:0000256" key="7">
    <source>
        <dbReference type="ARBA" id="ARBA00023224"/>
    </source>
</evidence>
<accession>A0A6J8DJB5</accession>
<evidence type="ECO:0000313" key="11">
    <source>
        <dbReference type="EMBL" id="CAC5408733.1"/>
    </source>
</evidence>
<evidence type="ECO:0000256" key="8">
    <source>
        <dbReference type="SAM" id="MobiDB-lite"/>
    </source>
</evidence>
<feature type="transmembrane region" description="Helical" evidence="9">
    <location>
        <begin position="327"/>
        <end position="350"/>
    </location>
</feature>
<feature type="transmembrane region" description="Helical" evidence="9">
    <location>
        <begin position="188"/>
        <end position="213"/>
    </location>
</feature>
<feature type="transmembrane region" description="Helical" evidence="9">
    <location>
        <begin position="98"/>
        <end position="116"/>
    </location>
</feature>
<feature type="compositionally biased region" description="Polar residues" evidence="8">
    <location>
        <begin position="266"/>
        <end position="279"/>
    </location>
</feature>
<evidence type="ECO:0000259" key="10">
    <source>
        <dbReference type="PROSITE" id="PS50262"/>
    </source>
</evidence>
<feature type="transmembrane region" description="Helical" evidence="9">
    <location>
        <begin position="137"/>
        <end position="154"/>
    </location>
</feature>
<dbReference type="PANTHER" id="PTHR45695:SF9">
    <property type="entry name" value="LEUCOKININ RECEPTOR"/>
    <property type="match status" value="1"/>
</dbReference>
<evidence type="ECO:0000256" key="4">
    <source>
        <dbReference type="ARBA" id="ARBA00023040"/>
    </source>
</evidence>
<organism evidence="11 12">
    <name type="scientific">Mytilus coruscus</name>
    <name type="common">Sea mussel</name>
    <dbReference type="NCBI Taxonomy" id="42192"/>
    <lineage>
        <taxon>Eukaryota</taxon>
        <taxon>Metazoa</taxon>
        <taxon>Spiralia</taxon>
        <taxon>Lophotrochozoa</taxon>
        <taxon>Mollusca</taxon>
        <taxon>Bivalvia</taxon>
        <taxon>Autobranchia</taxon>
        <taxon>Pteriomorphia</taxon>
        <taxon>Mytilida</taxon>
        <taxon>Mytiloidea</taxon>
        <taxon>Mytilidae</taxon>
        <taxon>Mytilinae</taxon>
        <taxon>Mytilus</taxon>
    </lineage>
</organism>
<keyword evidence="4" id="KW-0297">G-protein coupled receptor</keyword>
<dbReference type="PROSITE" id="PS50262">
    <property type="entry name" value="G_PROTEIN_RECEP_F1_2"/>
    <property type="match status" value="1"/>
</dbReference>
<feature type="region of interest" description="Disordered" evidence="8">
    <location>
        <begin position="254"/>
        <end position="281"/>
    </location>
</feature>
<dbReference type="Proteomes" id="UP000507470">
    <property type="component" value="Unassembled WGS sequence"/>
</dbReference>
<dbReference type="OrthoDB" id="6099343at2759"/>
<comment type="subcellular location">
    <subcellularLocation>
        <location evidence="1">Membrane</location>
        <topology evidence="1">Multi-pass membrane protein</topology>
    </subcellularLocation>
</comment>
<dbReference type="Pfam" id="PF00001">
    <property type="entry name" value="7tm_1"/>
    <property type="match status" value="1"/>
</dbReference>
<keyword evidence="3 9" id="KW-1133">Transmembrane helix</keyword>
<keyword evidence="5 9" id="KW-0472">Membrane</keyword>